<proteinExistence type="predicted"/>
<dbReference type="Proteomes" id="UP000239731">
    <property type="component" value="Unassembled WGS sequence"/>
</dbReference>
<dbReference type="EMBL" id="PVUH01000003">
    <property type="protein sequence ID" value="PRW94303.1"/>
    <property type="molecule type" value="Genomic_DNA"/>
</dbReference>
<organism evidence="1 2">
    <name type="scientific">Pseudomonas fluorescens</name>
    <dbReference type="NCBI Taxonomy" id="294"/>
    <lineage>
        <taxon>Bacteria</taxon>
        <taxon>Pseudomonadati</taxon>
        <taxon>Pseudomonadota</taxon>
        <taxon>Gammaproteobacteria</taxon>
        <taxon>Pseudomonadales</taxon>
        <taxon>Pseudomonadaceae</taxon>
        <taxon>Pseudomonas</taxon>
    </lineage>
</organism>
<dbReference type="RefSeq" id="WP_106117875.1">
    <property type="nucleotide sequence ID" value="NZ_PVUH01000003.1"/>
</dbReference>
<gene>
    <name evidence="1" type="ORF">C7A10_05880</name>
</gene>
<sequence length="162" mass="18440">MSMVAENARKDFETHVASTLGLPTAMISAHWNSERYNDTSDLEPYWRCWTAAQQAILRYFSEPIAWAIFSGRHIEDQTTDMELAAYWRAYWHEIGQDMTENCRPLTADEAAAQRKEGIDDLVKVLNPFVGACLTITQSAEALYDAGYRKLIDMTAAQLEQQP</sequence>
<name>A0A2T0IG67_PSEFL</name>
<protein>
    <submittedName>
        <fullName evidence="1">Uncharacterized protein</fullName>
    </submittedName>
</protein>
<dbReference type="AlphaFoldDB" id="A0A2T0IG67"/>
<reference evidence="1 2" key="1">
    <citation type="submission" date="2018-03" db="EMBL/GenBank/DDBJ databases">
        <title>Blue discolouration in mozzarella cheese caused by Pseudomonas fluorescens.</title>
        <authorList>
            <person name="Chiesa F."/>
            <person name="Dalmasso A."/>
            <person name="Lomonaco S."/>
        </authorList>
    </citation>
    <scope>NUCLEOTIDE SEQUENCE [LARGE SCALE GENOMIC DNA]</scope>
    <source>
        <strain evidence="1 2">11293</strain>
    </source>
</reference>
<accession>A0A2T0IG67</accession>
<evidence type="ECO:0000313" key="1">
    <source>
        <dbReference type="EMBL" id="PRW94303.1"/>
    </source>
</evidence>
<evidence type="ECO:0000313" key="2">
    <source>
        <dbReference type="Proteomes" id="UP000239731"/>
    </source>
</evidence>
<comment type="caution">
    <text evidence="1">The sequence shown here is derived from an EMBL/GenBank/DDBJ whole genome shotgun (WGS) entry which is preliminary data.</text>
</comment>